<comment type="caution">
    <text evidence="2">The sequence shown here is derived from an EMBL/GenBank/DDBJ whole genome shotgun (WGS) entry which is preliminary data.</text>
</comment>
<sequence>MQPIISFTRTNVAFRKTTQIAIGVHIIFEEFPQFLQDPFSRSLYLIKMGPHAKFRLLLRGDHDVEGGSRAAAGGGRSRGSSPSPQATCSQPPPATLTRSLGRKIRSIGRPSRNVLESGGAPNVPGTPLTEFGHLEKSPYGGSPSADAAGLDADDCARVPVSESPGDE</sequence>
<organism evidence="2 3">
    <name type="scientific">Pararge aegeria aegeria</name>
    <dbReference type="NCBI Taxonomy" id="348720"/>
    <lineage>
        <taxon>Eukaryota</taxon>
        <taxon>Metazoa</taxon>
        <taxon>Ecdysozoa</taxon>
        <taxon>Arthropoda</taxon>
        <taxon>Hexapoda</taxon>
        <taxon>Insecta</taxon>
        <taxon>Pterygota</taxon>
        <taxon>Neoptera</taxon>
        <taxon>Endopterygota</taxon>
        <taxon>Lepidoptera</taxon>
        <taxon>Glossata</taxon>
        <taxon>Ditrysia</taxon>
        <taxon>Papilionoidea</taxon>
        <taxon>Nymphalidae</taxon>
        <taxon>Satyrinae</taxon>
        <taxon>Satyrini</taxon>
        <taxon>Parargina</taxon>
        <taxon>Pararge</taxon>
    </lineage>
</organism>
<gene>
    <name evidence="2" type="primary">jg23118</name>
    <name evidence="2" type="ORF">PAEG_LOCUS4099</name>
</gene>
<dbReference type="AlphaFoldDB" id="A0A8S4QL18"/>
<protein>
    <submittedName>
        <fullName evidence="2">Jg23118 protein</fullName>
    </submittedName>
</protein>
<dbReference type="Proteomes" id="UP000838756">
    <property type="component" value="Unassembled WGS sequence"/>
</dbReference>
<name>A0A8S4QL18_9NEOP</name>
<dbReference type="EMBL" id="CAKXAJ010013707">
    <property type="protein sequence ID" value="CAH2216021.1"/>
    <property type="molecule type" value="Genomic_DNA"/>
</dbReference>
<accession>A0A8S4QL18</accession>
<proteinExistence type="predicted"/>
<feature type="region of interest" description="Disordered" evidence="1">
    <location>
        <begin position="66"/>
        <end position="167"/>
    </location>
</feature>
<reference evidence="2" key="1">
    <citation type="submission" date="2022-03" db="EMBL/GenBank/DDBJ databases">
        <authorList>
            <person name="Lindestad O."/>
        </authorList>
    </citation>
    <scope>NUCLEOTIDE SEQUENCE</scope>
</reference>
<evidence type="ECO:0000313" key="2">
    <source>
        <dbReference type="EMBL" id="CAH2216021.1"/>
    </source>
</evidence>
<keyword evidence="3" id="KW-1185">Reference proteome</keyword>
<evidence type="ECO:0000256" key="1">
    <source>
        <dbReference type="SAM" id="MobiDB-lite"/>
    </source>
</evidence>
<evidence type="ECO:0000313" key="3">
    <source>
        <dbReference type="Proteomes" id="UP000838756"/>
    </source>
</evidence>